<evidence type="ECO:0000313" key="1">
    <source>
        <dbReference type="EMBL" id="CDS16489.1"/>
    </source>
</evidence>
<protein>
    <submittedName>
        <fullName evidence="3">AraC family transcriptional regulator</fullName>
    </submittedName>
</protein>
<evidence type="ECO:0000313" key="3">
    <source>
        <dbReference type="WBParaSite" id="EgrG_000891300"/>
    </source>
</evidence>
<gene>
    <name evidence="1" type="ORF">EgrG_000891300</name>
</gene>
<proteinExistence type="predicted"/>
<evidence type="ECO:0000313" key="2">
    <source>
        <dbReference type="Proteomes" id="UP000492820"/>
    </source>
</evidence>
<accession>A0A068WFQ3</accession>
<organism evidence="1">
    <name type="scientific">Echinococcus granulosus</name>
    <name type="common">Hydatid tapeworm</name>
    <dbReference type="NCBI Taxonomy" id="6210"/>
    <lineage>
        <taxon>Eukaryota</taxon>
        <taxon>Metazoa</taxon>
        <taxon>Spiralia</taxon>
        <taxon>Lophotrochozoa</taxon>
        <taxon>Platyhelminthes</taxon>
        <taxon>Cestoda</taxon>
        <taxon>Eucestoda</taxon>
        <taxon>Cyclophyllidea</taxon>
        <taxon>Taeniidae</taxon>
        <taxon>Echinococcus</taxon>
        <taxon>Echinococcus granulosus group</taxon>
    </lineage>
</organism>
<reference evidence="1 2" key="1">
    <citation type="journal article" date="2013" name="Nature">
        <title>The genomes of four tapeworm species reveal adaptations to parasitism.</title>
        <authorList>
            <person name="Tsai I.J."/>
            <person name="Zarowiecki M."/>
            <person name="Holroyd N."/>
            <person name="Garciarrubio A."/>
            <person name="Sanchez-Flores A."/>
            <person name="Brooks K.L."/>
            <person name="Tracey A."/>
            <person name="Bobes R.J."/>
            <person name="Fragoso G."/>
            <person name="Sciutto E."/>
            <person name="Aslett M."/>
            <person name="Beasley H."/>
            <person name="Bennett H.M."/>
            <person name="Cai J."/>
            <person name="Camicia F."/>
            <person name="Clark R."/>
            <person name="Cucher M."/>
            <person name="De Silva N."/>
            <person name="Day T.A."/>
            <person name="Deplazes P."/>
            <person name="Estrada K."/>
            <person name="Fernandez C."/>
            <person name="Holland P.W."/>
            <person name="Hou J."/>
            <person name="Hu S."/>
            <person name="Huckvale T."/>
            <person name="Hung S.S."/>
            <person name="Kamenetzky L."/>
            <person name="Keane J.A."/>
            <person name="Kiss F."/>
            <person name="Koziol U."/>
            <person name="Lambert O."/>
            <person name="Liu K."/>
            <person name="Luo X."/>
            <person name="Luo Y."/>
            <person name="Macchiaroli N."/>
            <person name="Nichol S."/>
            <person name="Paps J."/>
            <person name="Parkinson J."/>
            <person name="Pouchkina-Stantcheva N."/>
            <person name="Riddiford N."/>
            <person name="Rosenzvit M."/>
            <person name="Salinas G."/>
            <person name="Wasmuth J.D."/>
            <person name="Zamanian M."/>
            <person name="Zheng Y."/>
            <person name="Cai X."/>
            <person name="Soberon X."/>
            <person name="Olson P.D."/>
            <person name="Laclette J.P."/>
            <person name="Brehm K."/>
            <person name="Berriman M."/>
            <person name="Garciarrubio A."/>
            <person name="Bobes R.J."/>
            <person name="Fragoso G."/>
            <person name="Sanchez-Flores A."/>
            <person name="Estrada K."/>
            <person name="Cevallos M.A."/>
            <person name="Morett E."/>
            <person name="Gonzalez V."/>
            <person name="Portillo T."/>
            <person name="Ochoa-Leyva A."/>
            <person name="Jose M.V."/>
            <person name="Sciutto E."/>
            <person name="Landa A."/>
            <person name="Jimenez L."/>
            <person name="Valdes V."/>
            <person name="Carrero J.C."/>
            <person name="Larralde C."/>
            <person name="Morales-Montor J."/>
            <person name="Limon-Lason J."/>
            <person name="Soberon X."/>
            <person name="Laclette J.P."/>
        </authorList>
    </citation>
    <scope>NUCLEOTIDE SEQUENCE [LARGE SCALE GENOMIC DNA]</scope>
</reference>
<dbReference type="WBParaSite" id="EgrG_000891300">
    <property type="protein sequence ID" value="EgrG_000891300"/>
    <property type="gene ID" value="EgrG_000891300"/>
</dbReference>
<reference evidence="3" key="3">
    <citation type="submission" date="2020-10" db="UniProtKB">
        <authorList>
            <consortium name="WormBaseParasite"/>
        </authorList>
    </citation>
    <scope>IDENTIFICATION</scope>
</reference>
<dbReference type="Proteomes" id="UP000492820">
    <property type="component" value="Unassembled WGS sequence"/>
</dbReference>
<reference evidence="1" key="2">
    <citation type="submission" date="2014-06" db="EMBL/GenBank/DDBJ databases">
        <authorList>
            <person name="Aslett M."/>
        </authorList>
    </citation>
    <scope>NUCLEOTIDE SEQUENCE</scope>
</reference>
<sequence>MADTHTRIIDSPFTQSLRCRFAQGNTSATPLPLLYVPRFACPMQRLIVHWSQVPVPAIEVCDSPMLELIHAGEVCLE</sequence>
<dbReference type="AlphaFoldDB" id="A0A068WFQ3"/>
<dbReference type="EMBL" id="LK028576">
    <property type="protein sequence ID" value="CDS16489.1"/>
    <property type="molecule type" value="Genomic_DNA"/>
</dbReference>
<name>A0A068WFQ3_ECHGR</name>